<protein>
    <submittedName>
        <fullName evidence="2">Uncharacterized protein</fullName>
    </submittedName>
</protein>
<proteinExistence type="predicted"/>
<feature type="compositionally biased region" description="Low complexity" evidence="1">
    <location>
        <begin position="68"/>
        <end position="88"/>
    </location>
</feature>
<feature type="compositionally biased region" description="Low complexity" evidence="1">
    <location>
        <begin position="41"/>
        <end position="53"/>
    </location>
</feature>
<feature type="non-terminal residue" evidence="2">
    <location>
        <position position="201"/>
    </location>
</feature>
<organism evidence="2">
    <name type="scientific">uncultured Solirubrobacteraceae bacterium</name>
    <dbReference type="NCBI Taxonomy" id="1162706"/>
    <lineage>
        <taxon>Bacteria</taxon>
        <taxon>Bacillati</taxon>
        <taxon>Actinomycetota</taxon>
        <taxon>Thermoleophilia</taxon>
        <taxon>Solirubrobacterales</taxon>
        <taxon>Solirubrobacteraceae</taxon>
        <taxon>environmental samples</taxon>
    </lineage>
</organism>
<accession>A0A6J4RI12</accession>
<gene>
    <name evidence="2" type="ORF">AVDCRST_MAG38-1237</name>
</gene>
<sequence>WPRWTPGRRRQRDGVPQSNGGRAWWSSTGRTGIRATERRSSSAATTRTGTYSRLRCHRRSGVPVPTCTSTSSRTSTSTRASRSSASTARSERSSPGRRFTCLGRPGTSIRGTLDLAASSSVTRSRPIRHSSARTARPSSRGSSTAGSATPANWRRCISRSCSTPPAGRASPRGRSRYSARCCRCSRPSEGGAATRSNSRSP</sequence>
<feature type="compositionally biased region" description="Polar residues" evidence="1">
    <location>
        <begin position="16"/>
        <end position="30"/>
    </location>
</feature>
<reference evidence="2" key="1">
    <citation type="submission" date="2020-02" db="EMBL/GenBank/DDBJ databases">
        <authorList>
            <person name="Meier V. D."/>
        </authorList>
    </citation>
    <scope>NUCLEOTIDE SEQUENCE</scope>
    <source>
        <strain evidence="2">AVDCRST_MAG38</strain>
    </source>
</reference>
<feature type="non-terminal residue" evidence="2">
    <location>
        <position position="1"/>
    </location>
</feature>
<feature type="compositionally biased region" description="Low complexity" evidence="1">
    <location>
        <begin position="132"/>
        <end position="151"/>
    </location>
</feature>
<feature type="compositionally biased region" description="Basic residues" evidence="1">
    <location>
        <begin position="1"/>
        <end position="11"/>
    </location>
</feature>
<feature type="region of interest" description="Disordered" evidence="1">
    <location>
        <begin position="1"/>
        <end position="201"/>
    </location>
</feature>
<dbReference type="AlphaFoldDB" id="A0A6J4RI12"/>
<name>A0A6J4RI12_9ACTN</name>
<evidence type="ECO:0000256" key="1">
    <source>
        <dbReference type="SAM" id="MobiDB-lite"/>
    </source>
</evidence>
<dbReference type="EMBL" id="CADCVJ010000082">
    <property type="protein sequence ID" value="CAA9470180.1"/>
    <property type="molecule type" value="Genomic_DNA"/>
</dbReference>
<evidence type="ECO:0000313" key="2">
    <source>
        <dbReference type="EMBL" id="CAA9470180.1"/>
    </source>
</evidence>